<proteinExistence type="predicted"/>
<feature type="compositionally biased region" description="Basic and acidic residues" evidence="1">
    <location>
        <begin position="1"/>
        <end position="11"/>
    </location>
</feature>
<dbReference type="AlphaFoldDB" id="A0A1W0E6M4"/>
<name>A0A1W0E6M4_9MICR</name>
<keyword evidence="3" id="KW-1185">Reference proteome</keyword>
<organism evidence="2 3">
    <name type="scientific">Ecytonucleospora hepatopenaei</name>
    <dbReference type="NCBI Taxonomy" id="646526"/>
    <lineage>
        <taxon>Eukaryota</taxon>
        <taxon>Fungi</taxon>
        <taxon>Fungi incertae sedis</taxon>
        <taxon>Microsporidia</taxon>
        <taxon>Enterocytozoonidae</taxon>
        <taxon>Ecytonucleospora</taxon>
    </lineage>
</organism>
<dbReference type="Proteomes" id="UP000192758">
    <property type="component" value="Unassembled WGS sequence"/>
</dbReference>
<accession>A0A1W0E6M4</accession>
<feature type="region of interest" description="Disordered" evidence="1">
    <location>
        <begin position="1"/>
        <end position="45"/>
    </location>
</feature>
<sequence>MTYDSNDDKRYNLNSYDDDSYTYNTTHKYNSTNKSNKSENYSDEYDKFYNDNKNYNNEYDNKNYSYEYDNKNYNNEYGYDKYNTNIYYSEPKNIIDDFYKQRMGFPCDNYFEGEQRCFQGKRN</sequence>
<evidence type="ECO:0000313" key="2">
    <source>
        <dbReference type="EMBL" id="OQS54893.1"/>
    </source>
</evidence>
<evidence type="ECO:0000256" key="1">
    <source>
        <dbReference type="SAM" id="MobiDB-lite"/>
    </source>
</evidence>
<dbReference type="EMBL" id="MNPJ01000016">
    <property type="protein sequence ID" value="OQS54893.1"/>
    <property type="molecule type" value="Genomic_DNA"/>
</dbReference>
<gene>
    <name evidence="2" type="ORF">EHP00_247</name>
</gene>
<reference evidence="2 3" key="1">
    <citation type="journal article" date="2017" name="Environ. Microbiol.">
        <title>Decay of the glycolytic pathway and adaptation to intranuclear parasitism within Enterocytozoonidae microsporidia.</title>
        <authorList>
            <person name="Wiredu Boakye D."/>
            <person name="Jaroenlak P."/>
            <person name="Prachumwat A."/>
            <person name="Williams T.A."/>
            <person name="Bateman K.S."/>
            <person name="Itsathitphaisarn O."/>
            <person name="Sritunyalucksana K."/>
            <person name="Paszkiewicz K.H."/>
            <person name="Moore K.A."/>
            <person name="Stentiford G.D."/>
            <person name="Williams B.A."/>
        </authorList>
    </citation>
    <scope>NUCLEOTIDE SEQUENCE [LARGE SCALE GENOMIC DNA]</scope>
    <source>
        <strain evidence="2 3">TH1</strain>
    </source>
</reference>
<comment type="caution">
    <text evidence="2">The sequence shown here is derived from an EMBL/GenBank/DDBJ whole genome shotgun (WGS) entry which is preliminary data.</text>
</comment>
<evidence type="ECO:0000313" key="3">
    <source>
        <dbReference type="Proteomes" id="UP000192758"/>
    </source>
</evidence>
<dbReference type="VEuPathDB" id="MicrosporidiaDB:EHP00_247"/>
<protein>
    <submittedName>
        <fullName evidence="2">Uncharacterized protein</fullName>
    </submittedName>
</protein>
<feature type="compositionally biased region" description="Polar residues" evidence="1">
    <location>
        <begin position="21"/>
        <end position="39"/>
    </location>
</feature>